<evidence type="ECO:0000256" key="1">
    <source>
        <dbReference type="SAM" id="Phobius"/>
    </source>
</evidence>
<dbReference type="Proteomes" id="UP000637632">
    <property type="component" value="Unassembled WGS sequence"/>
</dbReference>
<name>A0ABR6XCZ1_9BURK</name>
<protein>
    <submittedName>
        <fullName evidence="3">Glycosyltransferase family 2 protein</fullName>
    </submittedName>
</protein>
<dbReference type="PANTHER" id="PTHR43179">
    <property type="entry name" value="RHAMNOSYLTRANSFERASE WBBL"/>
    <property type="match status" value="1"/>
</dbReference>
<dbReference type="PANTHER" id="PTHR43179:SF11">
    <property type="entry name" value="GLYCOSYL TRANSFERASE"/>
    <property type="match status" value="1"/>
</dbReference>
<keyword evidence="1" id="KW-0472">Membrane</keyword>
<evidence type="ECO:0000313" key="3">
    <source>
        <dbReference type="EMBL" id="MBC3810583.1"/>
    </source>
</evidence>
<organism evidence="3 4">
    <name type="scientific">Undibacterium aquatile</name>
    <dbReference type="NCBI Taxonomy" id="1537398"/>
    <lineage>
        <taxon>Bacteria</taxon>
        <taxon>Pseudomonadati</taxon>
        <taxon>Pseudomonadota</taxon>
        <taxon>Betaproteobacteria</taxon>
        <taxon>Burkholderiales</taxon>
        <taxon>Oxalobacteraceae</taxon>
        <taxon>Undibacterium</taxon>
    </lineage>
</organism>
<keyword evidence="1" id="KW-1133">Transmembrane helix</keyword>
<proteinExistence type="predicted"/>
<keyword evidence="1" id="KW-0812">Transmembrane</keyword>
<dbReference type="RefSeq" id="WP_190477449.1">
    <property type="nucleotide sequence ID" value="NZ_JACOFT010000001.1"/>
</dbReference>
<feature type="domain" description="Glycosyltransferase 2-like" evidence="2">
    <location>
        <begin position="13"/>
        <end position="186"/>
    </location>
</feature>
<dbReference type="InterPro" id="IPR029044">
    <property type="entry name" value="Nucleotide-diphossugar_trans"/>
</dbReference>
<dbReference type="EMBL" id="JACOFT010000001">
    <property type="protein sequence ID" value="MBC3810583.1"/>
    <property type="molecule type" value="Genomic_DNA"/>
</dbReference>
<feature type="transmembrane region" description="Helical" evidence="1">
    <location>
        <begin position="255"/>
        <end position="276"/>
    </location>
</feature>
<accession>A0ABR6XCZ1</accession>
<sequence length="329" mass="36584">MQAAHSPHSPKVSVVIVNWNGGDLLQRCVTDLCAQSYQPHEIIVVDNASSDGSGHAIEQAFPQVKVIHAGSNLGFAAGNNLAVKLAAPDSEWIALLNPDAFPEPDWLKALVDAAAAQPEFAIFGSRLMDANTRTLLDGVGDAYHVSGLVWREAHGQPLQPSFLERREIFSTCAAAGLYRRDVFDAIGGFDEDYFCYVEDIDLGFRYQLLGHRCLYVPESVANHVGSALTGKRSDFSVYYGHRNLVWTFVKNMPGILFWLCLPLHILLNLITIAYFIKAGQGKVILRAKRDALYGLPDTWRKRRAIQSQRVASISHIWRLLNKKLSRRAT</sequence>
<dbReference type="SUPFAM" id="SSF53448">
    <property type="entry name" value="Nucleotide-diphospho-sugar transferases"/>
    <property type="match status" value="1"/>
</dbReference>
<gene>
    <name evidence="3" type="ORF">H8K26_03945</name>
</gene>
<reference evidence="3 4" key="1">
    <citation type="submission" date="2020-08" db="EMBL/GenBank/DDBJ databases">
        <title>Novel species isolated from subtropical streams in China.</title>
        <authorList>
            <person name="Lu H."/>
        </authorList>
    </citation>
    <scope>NUCLEOTIDE SEQUENCE [LARGE SCALE GENOMIC DNA]</scope>
    <source>
        <strain evidence="3 4">CCTCC AB 2015119</strain>
    </source>
</reference>
<dbReference type="CDD" id="cd04186">
    <property type="entry name" value="GT_2_like_c"/>
    <property type="match status" value="1"/>
</dbReference>
<evidence type="ECO:0000313" key="4">
    <source>
        <dbReference type="Proteomes" id="UP000637632"/>
    </source>
</evidence>
<keyword evidence="4" id="KW-1185">Reference proteome</keyword>
<evidence type="ECO:0000259" key="2">
    <source>
        <dbReference type="Pfam" id="PF00535"/>
    </source>
</evidence>
<comment type="caution">
    <text evidence="3">The sequence shown here is derived from an EMBL/GenBank/DDBJ whole genome shotgun (WGS) entry which is preliminary data.</text>
</comment>
<dbReference type="Gene3D" id="3.90.550.10">
    <property type="entry name" value="Spore Coat Polysaccharide Biosynthesis Protein SpsA, Chain A"/>
    <property type="match status" value="1"/>
</dbReference>
<dbReference type="InterPro" id="IPR001173">
    <property type="entry name" value="Glyco_trans_2-like"/>
</dbReference>
<dbReference type="Pfam" id="PF00535">
    <property type="entry name" value="Glycos_transf_2"/>
    <property type="match status" value="1"/>
</dbReference>